<dbReference type="EMBL" id="AP022569">
    <property type="protein sequence ID" value="BBX46148.1"/>
    <property type="molecule type" value="Genomic_DNA"/>
</dbReference>
<name>A0A7I7KXC5_9MYCO</name>
<evidence type="ECO:0000313" key="3">
    <source>
        <dbReference type="Proteomes" id="UP000465866"/>
    </source>
</evidence>
<sequence length="212" mass="22461">MRLAVVAAALTVAAVGCGPKNPDYQSIWSTTPTTTTTVPSEKPVPFSQYLESNGVSGEPVAPDKVTDLTISMPIPPGWQKVDKPNIPPTTELIAKGDGFPNAMLIVFKLGGDFNAAELVKHGNDDARLAQNFKQLESSNADFHGFPSSMIEGSYNLGDQRLHTINRIVIAHGSGADPEHYLIQLAVTSVADQAVADAVDVEAIIHGFTVAAK</sequence>
<dbReference type="AlphaFoldDB" id="A0A7I7KXC5"/>
<dbReference type="Gene3D" id="3.40.1000.10">
    <property type="entry name" value="Mog1/PsbP, alpha/beta/alpha sandwich"/>
    <property type="match status" value="1"/>
</dbReference>
<dbReference type="Proteomes" id="UP000465866">
    <property type="component" value="Chromosome"/>
</dbReference>
<dbReference type="PROSITE" id="PS51257">
    <property type="entry name" value="PROKAR_LIPOPROTEIN"/>
    <property type="match status" value="1"/>
</dbReference>
<gene>
    <name evidence="2" type="primary">lpqT</name>
    <name evidence="2" type="ORF">MCOO_21630</name>
</gene>
<reference evidence="2 3" key="1">
    <citation type="journal article" date="2019" name="Emerg. Microbes Infect.">
        <title>Comprehensive subspecies identification of 175 nontuberculous mycobacteria species based on 7547 genomic profiles.</title>
        <authorList>
            <person name="Matsumoto Y."/>
            <person name="Kinjo T."/>
            <person name="Motooka D."/>
            <person name="Nabeya D."/>
            <person name="Jung N."/>
            <person name="Uechi K."/>
            <person name="Horii T."/>
            <person name="Iida T."/>
            <person name="Fujita J."/>
            <person name="Nakamura S."/>
        </authorList>
    </citation>
    <scope>NUCLEOTIDE SEQUENCE [LARGE SCALE GENOMIC DNA]</scope>
    <source>
        <strain evidence="2 3">JCM 12404</strain>
    </source>
</reference>
<keyword evidence="3" id="KW-1185">Reference proteome</keyword>
<accession>A0A7I7KXC5</accession>
<dbReference type="Pfam" id="PF10738">
    <property type="entry name" value="Lpp-LpqN"/>
    <property type="match status" value="1"/>
</dbReference>
<proteinExistence type="predicted"/>
<organism evidence="2 3">
    <name type="scientific">Mycobacterium cookii</name>
    <dbReference type="NCBI Taxonomy" id="1775"/>
    <lineage>
        <taxon>Bacteria</taxon>
        <taxon>Bacillati</taxon>
        <taxon>Actinomycetota</taxon>
        <taxon>Actinomycetes</taxon>
        <taxon>Mycobacteriales</taxon>
        <taxon>Mycobacteriaceae</taxon>
        <taxon>Mycobacterium</taxon>
    </lineage>
</organism>
<dbReference type="KEGG" id="mcoo:MCOO_21630"/>
<keyword evidence="2" id="KW-0449">Lipoprotein</keyword>
<dbReference type="InterPro" id="IPR019674">
    <property type="entry name" value="Lipoprotein_LpqN/LpqT-like"/>
</dbReference>
<dbReference type="RefSeq" id="WP_163776342.1">
    <property type="nucleotide sequence ID" value="NZ_AP022569.1"/>
</dbReference>
<keyword evidence="1" id="KW-0732">Signal</keyword>
<evidence type="ECO:0000313" key="2">
    <source>
        <dbReference type="EMBL" id="BBX46148.1"/>
    </source>
</evidence>
<evidence type="ECO:0000256" key="1">
    <source>
        <dbReference type="ARBA" id="ARBA00022729"/>
    </source>
</evidence>
<protein>
    <submittedName>
        <fullName evidence="2">Putative lipoprotein LpqT</fullName>
    </submittedName>
</protein>